<comment type="caution">
    <text evidence="3">The sequence shown here is derived from an EMBL/GenBank/DDBJ whole genome shotgun (WGS) entry which is preliminary data.</text>
</comment>
<feature type="compositionally biased region" description="Basic and acidic residues" evidence="1">
    <location>
        <begin position="1"/>
        <end position="20"/>
    </location>
</feature>
<accession>A0A6G0X579</accession>
<feature type="transmembrane region" description="Helical" evidence="2">
    <location>
        <begin position="198"/>
        <end position="216"/>
    </location>
</feature>
<keyword evidence="4" id="KW-1185">Reference proteome</keyword>
<sequence>MPSKNSSKEKDIPKAEESRQAAEASVHSGDDQVNESVRQQPPRDVEDKTSAGNGHSKDAEVPDTTNDGDDVVNQVDGEIPIEDLTIAIPPDEPEGYQSGCQSPGHDPQLAGYPPDCGTKTFKYLSYAKCHRDRGLTHPMCYSQTERDLMGHPVPKTYPVIGTDFGAHSFHTLPTDSHVLSKYGIGVSLYFKFLKVMSWLFLIMFVISLPVMSIYIICGSESGDALKLQLQKNPLSILGMTSMGHLGESQAVCAQAKYGESLTLTCPYGEIGFIEVHMPSFTEILTAY</sequence>
<name>A0A6G0X579_9STRA</name>
<feature type="region of interest" description="Disordered" evidence="1">
    <location>
        <begin position="1"/>
        <end position="73"/>
    </location>
</feature>
<evidence type="ECO:0000256" key="2">
    <source>
        <dbReference type="SAM" id="Phobius"/>
    </source>
</evidence>
<evidence type="ECO:0000313" key="3">
    <source>
        <dbReference type="EMBL" id="KAF0735005.1"/>
    </source>
</evidence>
<keyword evidence="2" id="KW-0812">Transmembrane</keyword>
<feature type="compositionally biased region" description="Basic and acidic residues" evidence="1">
    <location>
        <begin position="41"/>
        <end position="60"/>
    </location>
</feature>
<keyword evidence="2" id="KW-0472">Membrane</keyword>
<protein>
    <submittedName>
        <fullName evidence="3">Uncharacterized protein</fullName>
    </submittedName>
</protein>
<evidence type="ECO:0000256" key="1">
    <source>
        <dbReference type="SAM" id="MobiDB-lite"/>
    </source>
</evidence>
<dbReference type="AlphaFoldDB" id="A0A6G0X579"/>
<dbReference type="VEuPathDB" id="FungiDB:AeMF1_000070"/>
<proteinExistence type="predicted"/>
<gene>
    <name evidence="3" type="ORF">Ae201684_008477</name>
</gene>
<organism evidence="3 4">
    <name type="scientific">Aphanomyces euteiches</name>
    <dbReference type="NCBI Taxonomy" id="100861"/>
    <lineage>
        <taxon>Eukaryota</taxon>
        <taxon>Sar</taxon>
        <taxon>Stramenopiles</taxon>
        <taxon>Oomycota</taxon>
        <taxon>Saprolegniomycetes</taxon>
        <taxon>Saprolegniales</taxon>
        <taxon>Verrucalvaceae</taxon>
        <taxon>Aphanomyces</taxon>
    </lineage>
</organism>
<evidence type="ECO:0000313" key="4">
    <source>
        <dbReference type="Proteomes" id="UP000481153"/>
    </source>
</evidence>
<dbReference type="EMBL" id="VJMJ01000102">
    <property type="protein sequence ID" value="KAF0735005.1"/>
    <property type="molecule type" value="Genomic_DNA"/>
</dbReference>
<keyword evidence="2" id="KW-1133">Transmembrane helix</keyword>
<dbReference type="Proteomes" id="UP000481153">
    <property type="component" value="Unassembled WGS sequence"/>
</dbReference>
<reference evidence="3 4" key="1">
    <citation type="submission" date="2019-07" db="EMBL/GenBank/DDBJ databases">
        <title>Genomics analysis of Aphanomyces spp. identifies a new class of oomycete effector associated with host adaptation.</title>
        <authorList>
            <person name="Gaulin E."/>
        </authorList>
    </citation>
    <scope>NUCLEOTIDE SEQUENCE [LARGE SCALE GENOMIC DNA]</scope>
    <source>
        <strain evidence="3 4">ATCC 201684</strain>
    </source>
</reference>